<name>A0A0N4SZ57_BRUPA</name>
<reference evidence="3" key="1">
    <citation type="submission" date="2017-02" db="UniProtKB">
        <authorList>
            <consortium name="WormBaseParasite"/>
        </authorList>
    </citation>
    <scope>IDENTIFICATION</scope>
</reference>
<reference evidence="1 2" key="2">
    <citation type="submission" date="2018-11" db="EMBL/GenBank/DDBJ databases">
        <authorList>
            <consortium name="Pathogen Informatics"/>
        </authorList>
    </citation>
    <scope>NUCLEOTIDE SEQUENCE [LARGE SCALE GENOMIC DNA]</scope>
</reference>
<dbReference type="EMBL" id="UZAD01000068">
    <property type="protein sequence ID" value="VDN82246.1"/>
    <property type="molecule type" value="Genomic_DNA"/>
</dbReference>
<dbReference type="AlphaFoldDB" id="A0A0N4SZ57"/>
<sequence length="70" mass="7530">MEQNTNGINDRNGDGDDVVVIASVWKSNGTGMGVWYQCGCAGETLSHCCHARMVPLDVERGTLIENVTFG</sequence>
<evidence type="ECO:0000313" key="3">
    <source>
        <dbReference type="WBParaSite" id="BPAG_0000105901-mRNA-1"/>
    </source>
</evidence>
<accession>A0A0N4SZ57</accession>
<keyword evidence="2" id="KW-1185">Reference proteome</keyword>
<organism evidence="3">
    <name type="scientific">Brugia pahangi</name>
    <name type="common">Filarial nematode worm</name>
    <dbReference type="NCBI Taxonomy" id="6280"/>
    <lineage>
        <taxon>Eukaryota</taxon>
        <taxon>Metazoa</taxon>
        <taxon>Ecdysozoa</taxon>
        <taxon>Nematoda</taxon>
        <taxon>Chromadorea</taxon>
        <taxon>Rhabditida</taxon>
        <taxon>Spirurina</taxon>
        <taxon>Spiruromorpha</taxon>
        <taxon>Filarioidea</taxon>
        <taxon>Onchocercidae</taxon>
        <taxon>Brugia</taxon>
    </lineage>
</organism>
<dbReference type="Proteomes" id="UP000278627">
    <property type="component" value="Unassembled WGS sequence"/>
</dbReference>
<dbReference type="WBParaSite" id="BPAG_0000105901-mRNA-1">
    <property type="protein sequence ID" value="BPAG_0000105901-mRNA-1"/>
    <property type="gene ID" value="BPAG_0000105901"/>
</dbReference>
<protein>
    <submittedName>
        <fullName evidence="3">SWIM-type domain-containing protein</fullName>
    </submittedName>
</protein>
<evidence type="ECO:0000313" key="2">
    <source>
        <dbReference type="Proteomes" id="UP000278627"/>
    </source>
</evidence>
<evidence type="ECO:0000313" key="1">
    <source>
        <dbReference type="EMBL" id="VDN82246.1"/>
    </source>
</evidence>
<gene>
    <name evidence="1" type="ORF">BPAG_LOCUS1060</name>
</gene>
<proteinExistence type="predicted"/>